<protein>
    <submittedName>
        <fullName evidence="1">Phenylacetic acid degradation protein</fullName>
    </submittedName>
</protein>
<dbReference type="KEGG" id="kyr:CVV65_09945"/>
<reference evidence="2" key="1">
    <citation type="submission" date="2017-11" db="EMBL/GenBank/DDBJ databases">
        <title>Complete Genome Sequence of Kyrpidia sp. Strain EA-1, a thermophilic, hydrogen-oxidizing Bacterium, isolated from the Azores.</title>
        <authorList>
            <person name="Reiner J.E."/>
            <person name="Lapp C.J."/>
            <person name="Bunk B."/>
            <person name="Gescher J."/>
        </authorList>
    </citation>
    <scope>NUCLEOTIDE SEQUENCE [LARGE SCALE GENOMIC DNA]</scope>
    <source>
        <strain evidence="2">EA-1</strain>
    </source>
</reference>
<gene>
    <name evidence="1" type="ORF">CVV65_09945</name>
</gene>
<organism evidence="1 2">
    <name type="scientific">Kyrpidia spormannii</name>
    <dbReference type="NCBI Taxonomy" id="2055160"/>
    <lineage>
        <taxon>Bacteria</taxon>
        <taxon>Bacillati</taxon>
        <taxon>Bacillota</taxon>
        <taxon>Bacilli</taxon>
        <taxon>Bacillales</taxon>
        <taxon>Alicyclobacillaceae</taxon>
        <taxon>Kyrpidia</taxon>
    </lineage>
</organism>
<accession>A0A2K8N776</accession>
<keyword evidence="2" id="KW-1185">Reference proteome</keyword>
<dbReference type="InterPro" id="IPR009359">
    <property type="entry name" value="PaaB"/>
</dbReference>
<dbReference type="InterPro" id="IPR038693">
    <property type="entry name" value="PaaB_sf"/>
</dbReference>
<dbReference type="RefSeq" id="WP_100667994.1">
    <property type="nucleotide sequence ID" value="NZ_CP024955.1"/>
</dbReference>
<dbReference type="Pfam" id="PF06243">
    <property type="entry name" value="PaaB"/>
    <property type="match status" value="1"/>
</dbReference>
<evidence type="ECO:0000313" key="2">
    <source>
        <dbReference type="Proteomes" id="UP000231932"/>
    </source>
</evidence>
<dbReference type="Gene3D" id="3.10.20.520">
    <property type="entry name" value="Phenylacetic acid degradation B"/>
    <property type="match status" value="1"/>
</dbReference>
<proteinExistence type="predicted"/>
<sequence>MQLNGSAGDYEVYEVFVQYDHLEHHVHVGSVVSSSGEMALQVARENFLRRDDAVNLWVVPRGQVFATSYEDADFFAKEMDHSYREASGYPENAKLWKSFKQRAIELEDLIRD</sequence>
<name>A0A2K8N776_9BACL</name>
<evidence type="ECO:0000313" key="1">
    <source>
        <dbReference type="EMBL" id="ATY85204.1"/>
    </source>
</evidence>
<dbReference type="OrthoDB" id="2085342at2"/>
<dbReference type="AlphaFoldDB" id="A0A2K8N776"/>
<dbReference type="EMBL" id="CP024955">
    <property type="protein sequence ID" value="ATY85204.1"/>
    <property type="molecule type" value="Genomic_DNA"/>
</dbReference>
<dbReference type="Proteomes" id="UP000231932">
    <property type="component" value="Chromosome"/>
</dbReference>